<name>A0AB72UK15_9PROT</name>
<dbReference type="AlphaFoldDB" id="A0AB72UK15"/>
<dbReference type="Pfam" id="PF10134">
    <property type="entry name" value="RPA"/>
    <property type="match status" value="1"/>
</dbReference>
<dbReference type="KEGG" id="txi:TH3_21873"/>
<reference evidence="1 2" key="1">
    <citation type="journal article" date="2012" name="J. Bacteriol.">
        <title>Genome sequence of Thalassospira xiamenensis type strain M-5.</title>
        <authorList>
            <person name="Lai Q."/>
            <person name="Shao Z."/>
        </authorList>
    </citation>
    <scope>NUCLEOTIDE SEQUENCE [LARGE SCALE GENOMIC DNA]</scope>
    <source>
        <strain evidence="1 2">M-5</strain>
    </source>
</reference>
<keyword evidence="1" id="KW-0614">Plasmid</keyword>
<geneLocation type="plasmid" evidence="2"/>
<organism evidence="1 2">
    <name type="scientific">Thalassospira xiamenensis M-5 = DSM 17429</name>
    <dbReference type="NCBI Taxonomy" id="1123366"/>
    <lineage>
        <taxon>Bacteria</taxon>
        <taxon>Pseudomonadati</taxon>
        <taxon>Pseudomonadota</taxon>
        <taxon>Alphaproteobacteria</taxon>
        <taxon>Rhodospirillales</taxon>
        <taxon>Thalassospiraceae</taxon>
        <taxon>Thalassospira</taxon>
    </lineage>
</organism>
<evidence type="ECO:0000313" key="1">
    <source>
        <dbReference type="EMBL" id="AJD54447.1"/>
    </source>
</evidence>
<dbReference type="InterPro" id="IPR018777">
    <property type="entry name" value="Replication_initiator_prot_A"/>
</dbReference>
<gene>
    <name evidence="1" type="ORF">TH3_21873</name>
</gene>
<dbReference type="EMBL" id="CP004389">
    <property type="protein sequence ID" value="AJD54447.1"/>
    <property type="molecule type" value="Genomic_DNA"/>
</dbReference>
<dbReference type="Proteomes" id="UP000007127">
    <property type="component" value="Plasmid"/>
</dbReference>
<dbReference type="RefSeq" id="WP_007091046.1">
    <property type="nucleotide sequence ID" value="NZ_CP004389.1"/>
</dbReference>
<evidence type="ECO:0000313" key="2">
    <source>
        <dbReference type="Proteomes" id="UP000007127"/>
    </source>
</evidence>
<accession>A0AB72UK15</accession>
<sequence>MSEQSGQTGYQEVIVFDGSDDSDDASDVIDVSPLDALLPERHPQYDLFICDVADAVIKDLMPNMEHPFYSLSKKPERTVRTYEHNGQWLRVTPSVRGLATIYDKDILIYCVSQVIAKMKNGERASKRIRLNTRDLLQFTNRGTGGKDYKALSDALERIRGTTITTNIKTGNKVQTDTFGLIESSSIKRINGKDGRMISCEVTLSDWVFNAIRDREVLTLHRDYFRLRKPLERRIYEVARKHCGRQTTWKIKLENLLKKCGSASPIVQFRQKVKEITKTDHLPDYHVEYDRDQDLVIFVNKGTIPPLDVDADGDDNAPWGGALPIGAIDDAREVAPGWDPHFLESQWRQWVGDNDITPNNPGKHFRRFCQTWFDKRGTPS</sequence>
<proteinExistence type="predicted"/>
<protein>
    <submittedName>
        <fullName evidence="1">Plasmid replication initiator</fullName>
    </submittedName>
</protein>
<dbReference type="GeneID" id="31930010"/>